<name>A0A9Q0M2X7_BLOTA</name>
<feature type="transmembrane region" description="Helical" evidence="4">
    <location>
        <begin position="58"/>
        <end position="78"/>
    </location>
</feature>
<gene>
    <name evidence="5" type="ORF">RDWZM_009423</name>
</gene>
<dbReference type="PANTHER" id="PTHR23121">
    <property type="entry name" value="SODIUM-DEPENDENT GLUCOSE TRANSPORTER 1"/>
    <property type="match status" value="1"/>
</dbReference>
<evidence type="ECO:0000313" key="6">
    <source>
        <dbReference type="Proteomes" id="UP001142055"/>
    </source>
</evidence>
<dbReference type="EMBL" id="JAPWDV010000003">
    <property type="protein sequence ID" value="KAJ6218266.1"/>
    <property type="molecule type" value="Genomic_DNA"/>
</dbReference>
<dbReference type="InterPro" id="IPR036259">
    <property type="entry name" value="MFS_trans_sf"/>
</dbReference>
<evidence type="ECO:0000256" key="2">
    <source>
        <dbReference type="ARBA" id="ARBA00022989"/>
    </source>
</evidence>
<evidence type="ECO:0000256" key="3">
    <source>
        <dbReference type="ARBA" id="ARBA00023136"/>
    </source>
</evidence>
<feature type="transmembrane region" description="Helical" evidence="4">
    <location>
        <begin position="118"/>
        <end position="138"/>
    </location>
</feature>
<feature type="transmembrane region" description="Helical" evidence="4">
    <location>
        <begin position="158"/>
        <end position="178"/>
    </location>
</feature>
<dbReference type="Proteomes" id="UP001142055">
    <property type="component" value="Chromosome 3"/>
</dbReference>
<reference evidence="5" key="1">
    <citation type="submission" date="2022-12" db="EMBL/GenBank/DDBJ databases">
        <title>Genome assemblies of Blomia tropicalis.</title>
        <authorList>
            <person name="Cui Y."/>
        </authorList>
    </citation>
    <scope>NUCLEOTIDE SEQUENCE</scope>
    <source>
        <tissue evidence="5">Adult mites</tissue>
    </source>
</reference>
<keyword evidence="6" id="KW-1185">Reference proteome</keyword>
<dbReference type="PANTHER" id="PTHR23121:SF9">
    <property type="entry name" value="SODIUM-DEPENDENT GLUCOSE TRANSPORTER 1"/>
    <property type="match status" value="1"/>
</dbReference>
<dbReference type="AlphaFoldDB" id="A0A9Q0M2X7"/>
<organism evidence="5 6">
    <name type="scientific">Blomia tropicalis</name>
    <name type="common">Mite</name>
    <dbReference type="NCBI Taxonomy" id="40697"/>
    <lineage>
        <taxon>Eukaryota</taxon>
        <taxon>Metazoa</taxon>
        <taxon>Ecdysozoa</taxon>
        <taxon>Arthropoda</taxon>
        <taxon>Chelicerata</taxon>
        <taxon>Arachnida</taxon>
        <taxon>Acari</taxon>
        <taxon>Acariformes</taxon>
        <taxon>Sarcoptiformes</taxon>
        <taxon>Astigmata</taxon>
        <taxon>Glycyphagoidea</taxon>
        <taxon>Echimyopodidae</taxon>
        <taxon>Blomia</taxon>
    </lineage>
</organism>
<accession>A0A9Q0M2X7</accession>
<evidence type="ECO:0000256" key="1">
    <source>
        <dbReference type="ARBA" id="ARBA00022692"/>
    </source>
</evidence>
<dbReference type="SUPFAM" id="SSF103473">
    <property type="entry name" value="MFS general substrate transporter"/>
    <property type="match status" value="1"/>
</dbReference>
<protein>
    <submittedName>
        <fullName evidence="5">Uncharacterized protein</fullName>
    </submittedName>
</protein>
<feature type="transmembrane region" description="Helical" evidence="4">
    <location>
        <begin position="245"/>
        <end position="272"/>
    </location>
</feature>
<feature type="transmembrane region" description="Helical" evidence="4">
    <location>
        <begin position="185"/>
        <end position="203"/>
    </location>
</feature>
<dbReference type="Gene3D" id="1.20.1250.20">
    <property type="entry name" value="MFS general substrate transporter like domains"/>
    <property type="match status" value="1"/>
</dbReference>
<proteinExistence type="predicted"/>
<keyword evidence="2 4" id="KW-1133">Transmembrane helix</keyword>
<keyword evidence="3 4" id="KW-0472">Membrane</keyword>
<feature type="transmembrane region" description="Helical" evidence="4">
    <location>
        <begin position="209"/>
        <end position="233"/>
    </location>
</feature>
<keyword evidence="1 4" id="KW-0812">Transmembrane</keyword>
<evidence type="ECO:0000256" key="4">
    <source>
        <dbReference type="SAM" id="Phobius"/>
    </source>
</evidence>
<evidence type="ECO:0000313" key="5">
    <source>
        <dbReference type="EMBL" id="KAJ6218266.1"/>
    </source>
</evidence>
<comment type="caution">
    <text evidence="5">The sequence shown here is derived from an EMBL/GenBank/DDBJ whole genome shotgun (WGS) entry which is preliminary data.</text>
</comment>
<sequence>MWPISNSAILQGSRFTYGLGAIVSPLLTSSYVHGYANVTNDNHTITIDDRIHSLTVPFAINGTLQIIVPIIFLVNFLLCRYEQHDSSKLAPEEDDSATIDLPSEDKDFSSIPNRTWKIALISASASTYIAAELGYFAFVTSMYQKLDIQLAASTATQVQSIMFATYTMGRLLSAFISLKVKPDIILAYHFVIILISVAILFIGKDNLTLIYIGNSALGFGCSAVWPGMFAFTAHFLCLTSRICSLLAFLCGLVSICFPLIMNPFFIAIRVWIMMDKTKPSQNMEEEFRRYSIAGPRLSVHWANYREDHLRRKSISASKYSVETNDRRKSTVSAKLNKNQSIENELRRKSTVPGF</sequence>